<comment type="caution">
    <text evidence="2">The sequence shown here is derived from an EMBL/GenBank/DDBJ whole genome shotgun (WGS) entry which is preliminary data.</text>
</comment>
<sequence length="231" mass="26360">MYKSPISIELPLRGQWFVEVSPADRVPSHGTDKFGLRYAFDFVQVDWQKAEHPTHDKRKLDYFTKGIPLENYYCFGKAVYAPFTAEVVTVEDSIADGKTASWLNDQTSAIRNSLFFSPKKDGLKSIAGNYVILKRKDNVYAVFAHLQKDSITVNIGDKIQKGQFIGKVGHSGNSTEPHLHFHLMNSFNPEIAQGLPFVFKQYEKYNGSSWQKMKNEIPTATERIRFIRDSS</sequence>
<dbReference type="InterPro" id="IPR011055">
    <property type="entry name" value="Dup_hybrid_motif"/>
</dbReference>
<proteinExistence type="predicted"/>
<dbReference type="InterPro" id="IPR016047">
    <property type="entry name" value="M23ase_b-sheet_dom"/>
</dbReference>
<name>A0A2H6CRD9_TETHA</name>
<dbReference type="SUPFAM" id="SSF51261">
    <property type="entry name" value="Duplicated hybrid motif"/>
    <property type="match status" value="1"/>
</dbReference>
<evidence type="ECO:0000259" key="1">
    <source>
        <dbReference type="Pfam" id="PF01551"/>
    </source>
</evidence>
<feature type="domain" description="M23ase beta-sheet core" evidence="1">
    <location>
        <begin position="125"/>
        <end position="185"/>
    </location>
</feature>
<dbReference type="GO" id="GO:0004222">
    <property type="term" value="F:metalloendopeptidase activity"/>
    <property type="evidence" value="ECO:0007669"/>
    <property type="project" value="TreeGrafter"/>
</dbReference>
<dbReference type="EMBL" id="BDEC01000012">
    <property type="protein sequence ID" value="GBD67558.1"/>
    <property type="molecule type" value="Genomic_DNA"/>
</dbReference>
<dbReference type="AlphaFoldDB" id="A0A2H6CRD9"/>
<dbReference type="Proteomes" id="UP000236214">
    <property type="component" value="Unassembled WGS sequence"/>
</dbReference>
<dbReference type="CDD" id="cd12797">
    <property type="entry name" value="M23_peptidase"/>
    <property type="match status" value="1"/>
</dbReference>
<accession>A0A2H6CRD9</accession>
<dbReference type="RefSeq" id="WP_061840828.1">
    <property type="nucleotide sequence ID" value="NZ_BDEC01000012.1"/>
</dbReference>
<dbReference type="Pfam" id="PF01551">
    <property type="entry name" value="Peptidase_M23"/>
    <property type="match status" value="1"/>
</dbReference>
<dbReference type="PANTHER" id="PTHR21666:SF270">
    <property type="entry name" value="MUREIN HYDROLASE ACTIVATOR ENVC"/>
    <property type="match status" value="1"/>
</dbReference>
<protein>
    <submittedName>
        <fullName evidence="2">Peptidase M23 family protein</fullName>
    </submittedName>
</protein>
<dbReference type="PANTHER" id="PTHR21666">
    <property type="entry name" value="PEPTIDASE-RELATED"/>
    <property type="match status" value="1"/>
</dbReference>
<organism evidence="2 3">
    <name type="scientific">Tetragenococcus halophilus subsp. halophilus</name>
    <dbReference type="NCBI Taxonomy" id="1513897"/>
    <lineage>
        <taxon>Bacteria</taxon>
        <taxon>Bacillati</taxon>
        <taxon>Bacillota</taxon>
        <taxon>Bacilli</taxon>
        <taxon>Lactobacillales</taxon>
        <taxon>Enterococcaceae</taxon>
        <taxon>Tetragenococcus</taxon>
    </lineage>
</organism>
<evidence type="ECO:0000313" key="2">
    <source>
        <dbReference type="EMBL" id="GBD67558.1"/>
    </source>
</evidence>
<dbReference type="Gene3D" id="2.70.70.10">
    <property type="entry name" value="Glucose Permease (Domain IIA)"/>
    <property type="match status" value="1"/>
</dbReference>
<keyword evidence="3" id="KW-1185">Reference proteome</keyword>
<dbReference type="InterPro" id="IPR050570">
    <property type="entry name" value="Cell_wall_metabolism_enzyme"/>
</dbReference>
<gene>
    <name evidence="2" type="ORF">TEHN7118_0364</name>
</gene>
<evidence type="ECO:0000313" key="3">
    <source>
        <dbReference type="Proteomes" id="UP000236214"/>
    </source>
</evidence>
<reference evidence="2 3" key="1">
    <citation type="submission" date="2016-05" db="EMBL/GenBank/DDBJ databases">
        <title>Whole genome sequencing of Tetragenococcus halophilus subsp. halophilus NISL 7118.</title>
        <authorList>
            <person name="Shiwa Y."/>
            <person name="Nishimura I."/>
            <person name="Yoshikawa H."/>
            <person name="Koyama Y."/>
            <person name="Oguma T."/>
        </authorList>
    </citation>
    <scope>NUCLEOTIDE SEQUENCE [LARGE SCALE GENOMIC DNA]</scope>
    <source>
        <strain evidence="2 3">NISL 7118</strain>
    </source>
</reference>